<feature type="compositionally biased region" description="Low complexity" evidence="2">
    <location>
        <begin position="199"/>
        <end position="209"/>
    </location>
</feature>
<accession>A0A6A6RGB4</accession>
<evidence type="ECO:0000256" key="1">
    <source>
        <dbReference type="PROSITE-ProRule" id="PRU00042"/>
    </source>
</evidence>
<gene>
    <name evidence="4" type="ORF">BU16DRAFT_18039</name>
</gene>
<feature type="region of interest" description="Disordered" evidence="2">
    <location>
        <begin position="189"/>
        <end position="242"/>
    </location>
</feature>
<dbReference type="SUPFAM" id="SSF57667">
    <property type="entry name" value="beta-beta-alpha zinc fingers"/>
    <property type="match status" value="1"/>
</dbReference>
<dbReference type="AlphaFoldDB" id="A0A6A6RGB4"/>
<feature type="compositionally biased region" description="Polar residues" evidence="2">
    <location>
        <begin position="277"/>
        <end position="293"/>
    </location>
</feature>
<dbReference type="InterPro" id="IPR036236">
    <property type="entry name" value="Znf_C2H2_sf"/>
</dbReference>
<keyword evidence="5" id="KW-1185">Reference proteome</keyword>
<dbReference type="OrthoDB" id="2152896at2759"/>
<dbReference type="Proteomes" id="UP000799750">
    <property type="component" value="Unassembled WGS sequence"/>
</dbReference>
<feature type="region of interest" description="Disordered" evidence="2">
    <location>
        <begin position="1"/>
        <end position="60"/>
    </location>
</feature>
<protein>
    <recommendedName>
        <fullName evidence="3">C2H2-type domain-containing protein</fullName>
    </recommendedName>
</protein>
<feature type="compositionally biased region" description="Basic and acidic residues" evidence="2">
    <location>
        <begin position="390"/>
        <end position="400"/>
    </location>
</feature>
<evidence type="ECO:0000259" key="3">
    <source>
        <dbReference type="PROSITE" id="PS50157"/>
    </source>
</evidence>
<keyword evidence="1" id="KW-0479">Metal-binding</keyword>
<keyword evidence="1" id="KW-0862">Zinc</keyword>
<evidence type="ECO:0000256" key="2">
    <source>
        <dbReference type="SAM" id="MobiDB-lite"/>
    </source>
</evidence>
<keyword evidence="1" id="KW-0863">Zinc-finger</keyword>
<proteinExistence type="predicted"/>
<dbReference type="PROSITE" id="PS50157">
    <property type="entry name" value="ZINC_FINGER_C2H2_2"/>
    <property type="match status" value="1"/>
</dbReference>
<feature type="compositionally biased region" description="Polar residues" evidence="2">
    <location>
        <begin position="232"/>
        <end position="242"/>
    </location>
</feature>
<feature type="region of interest" description="Disordered" evidence="2">
    <location>
        <begin position="348"/>
        <end position="367"/>
    </location>
</feature>
<feature type="compositionally biased region" description="Basic and acidic residues" evidence="2">
    <location>
        <begin position="372"/>
        <end position="382"/>
    </location>
</feature>
<dbReference type="InterPro" id="IPR013087">
    <property type="entry name" value="Znf_C2H2_type"/>
</dbReference>
<feature type="compositionally biased region" description="Low complexity" evidence="2">
    <location>
        <begin position="20"/>
        <end position="31"/>
    </location>
</feature>
<name>A0A6A6RGB4_9PEZI</name>
<dbReference type="EMBL" id="MU004181">
    <property type="protein sequence ID" value="KAF2502743.1"/>
    <property type="molecule type" value="Genomic_DNA"/>
</dbReference>
<sequence>MTVLKEPTPARPTSSQHRTSLSSTALSLPSKSRIHSHSVSVGSINPAHRVGRRKSMSSTSKANLRLQGPTLQHSDMPSSLPNNGSIFNETAVSDGPMLASMPETEKVNNKARLRRASEGSHLKANKRLVSGSDLKCEKCGKGYKHSSCLTKHLWEHTPEWQYTSKLLISKHQQVQLLEAASVLVAMNQEGESPKDSDHSSASPAASGSSDLRDDYLSSTDTTPPPQPDEVTGSYSTSRSNFGRSKRFSATSSAYSQSYQSTSVFSDGGHTHSAHYRQWSNDGRPTTSGTSVAGSNYDEEDQADLAAAVGLLSCSYGTPKSGPATLGFDVPPVPPLPARFLGMKSDSISGSTTTVTANQSSIRSSSYLPHSYESKDVDMHNEGLDLDEFDEHSTARDHRMDEDDDGVFGTMDY</sequence>
<feature type="region of interest" description="Disordered" evidence="2">
    <location>
        <begin position="372"/>
        <end position="412"/>
    </location>
</feature>
<feature type="region of interest" description="Disordered" evidence="2">
    <location>
        <begin position="263"/>
        <end position="295"/>
    </location>
</feature>
<reference evidence="4" key="1">
    <citation type="journal article" date="2020" name="Stud. Mycol.">
        <title>101 Dothideomycetes genomes: a test case for predicting lifestyles and emergence of pathogens.</title>
        <authorList>
            <person name="Haridas S."/>
            <person name="Albert R."/>
            <person name="Binder M."/>
            <person name="Bloem J."/>
            <person name="Labutti K."/>
            <person name="Salamov A."/>
            <person name="Andreopoulos B."/>
            <person name="Baker S."/>
            <person name="Barry K."/>
            <person name="Bills G."/>
            <person name="Bluhm B."/>
            <person name="Cannon C."/>
            <person name="Castanera R."/>
            <person name="Culley D."/>
            <person name="Daum C."/>
            <person name="Ezra D."/>
            <person name="Gonzalez J."/>
            <person name="Henrissat B."/>
            <person name="Kuo A."/>
            <person name="Liang C."/>
            <person name="Lipzen A."/>
            <person name="Lutzoni F."/>
            <person name="Magnuson J."/>
            <person name="Mondo S."/>
            <person name="Nolan M."/>
            <person name="Ohm R."/>
            <person name="Pangilinan J."/>
            <person name="Park H.-J."/>
            <person name="Ramirez L."/>
            <person name="Alfaro M."/>
            <person name="Sun H."/>
            <person name="Tritt A."/>
            <person name="Yoshinaga Y."/>
            <person name="Zwiers L.-H."/>
            <person name="Turgeon B."/>
            <person name="Goodwin S."/>
            <person name="Spatafora J."/>
            <person name="Crous P."/>
            <person name="Grigoriev I."/>
        </authorList>
    </citation>
    <scope>NUCLEOTIDE SEQUENCE</scope>
    <source>
        <strain evidence="4">CBS 269.34</strain>
    </source>
</reference>
<evidence type="ECO:0000313" key="4">
    <source>
        <dbReference type="EMBL" id="KAF2502743.1"/>
    </source>
</evidence>
<evidence type="ECO:0000313" key="5">
    <source>
        <dbReference type="Proteomes" id="UP000799750"/>
    </source>
</evidence>
<feature type="domain" description="C2H2-type" evidence="3">
    <location>
        <begin position="134"/>
        <end position="161"/>
    </location>
</feature>
<dbReference type="PROSITE" id="PS00028">
    <property type="entry name" value="ZINC_FINGER_C2H2_1"/>
    <property type="match status" value="1"/>
</dbReference>
<organism evidence="4 5">
    <name type="scientific">Lophium mytilinum</name>
    <dbReference type="NCBI Taxonomy" id="390894"/>
    <lineage>
        <taxon>Eukaryota</taxon>
        <taxon>Fungi</taxon>
        <taxon>Dikarya</taxon>
        <taxon>Ascomycota</taxon>
        <taxon>Pezizomycotina</taxon>
        <taxon>Dothideomycetes</taxon>
        <taxon>Pleosporomycetidae</taxon>
        <taxon>Mytilinidiales</taxon>
        <taxon>Mytilinidiaceae</taxon>
        <taxon>Lophium</taxon>
    </lineage>
</organism>
<dbReference type="GO" id="GO:0008270">
    <property type="term" value="F:zinc ion binding"/>
    <property type="evidence" value="ECO:0007669"/>
    <property type="project" value="UniProtKB-KW"/>
</dbReference>